<accession>A0A367F2U4</accession>
<feature type="transmembrane region" description="Helical" evidence="10">
    <location>
        <begin position="123"/>
        <end position="140"/>
    </location>
</feature>
<dbReference type="Gene3D" id="3.30.565.10">
    <property type="entry name" value="Histidine kinase-like ATPase, C-terminal domain"/>
    <property type="match status" value="2"/>
</dbReference>
<feature type="compositionally biased region" description="Basic and acidic residues" evidence="9">
    <location>
        <begin position="409"/>
        <end position="441"/>
    </location>
</feature>
<dbReference type="AlphaFoldDB" id="A0A367F2U4"/>
<feature type="compositionally biased region" description="Basic and acidic residues" evidence="9">
    <location>
        <begin position="520"/>
        <end position="529"/>
    </location>
</feature>
<dbReference type="InterPro" id="IPR050482">
    <property type="entry name" value="Sensor_HK_TwoCompSys"/>
</dbReference>
<protein>
    <recommendedName>
        <fullName evidence="2">histidine kinase</fullName>
        <ecNumber evidence="2">2.7.13.3</ecNumber>
    </recommendedName>
</protein>
<evidence type="ECO:0000256" key="1">
    <source>
        <dbReference type="ARBA" id="ARBA00000085"/>
    </source>
</evidence>
<feature type="transmembrane region" description="Helical" evidence="10">
    <location>
        <begin position="95"/>
        <end position="111"/>
    </location>
</feature>
<feature type="region of interest" description="Disordered" evidence="9">
    <location>
        <begin position="368"/>
        <end position="473"/>
    </location>
</feature>
<proteinExistence type="predicted"/>
<sequence>MSGRNLASPLADGLRGLGSALATPAASREPLLRHASSRWVRSLPYALAFGFGAALLPSTAQLLSTDYGLHGSWAGALGVAQVVPLLLAVTRPLPAWWVIFTADVLGALLLLATDHTAGRPWPWTPMVLVGYLLLCLALALRESRRTLLAVWLVTVVASLALGIVAPERSEGSNVLLIVLSGATLLLGATLRERAEAQRRLAEQETISETERAQRTLLEERTRIARELHDVVAHHMSVITVQADSAPYRIAGLPREASEEFGAIATAARESLTEMRRLLGVLRSENARSERAPQPGLERLEQLVEATVRAGVPAELHLDLADGQDGAPGGGPGPAQTVTLSAYRIVQEALANVVRHAPGAATRISVTVRESQVTVRESERSGREGDGGDETSGAGENRSGPGESGNGGRPDAKGAREDENSGPEDRNGEREDENRGPEDGNGGREASLFVLVVNGPSPAPEGPPLETSGTGHGLVGMRERVRLVGGALEVGPLPDGGFRVAARLPLHPPAGTPKEPSGVLGDERHDGAKDAHKRAAPASAPHSKDIPPA</sequence>
<dbReference type="CDD" id="cd16917">
    <property type="entry name" value="HATPase_UhpB-NarQ-NarX-like"/>
    <property type="match status" value="1"/>
</dbReference>
<organism evidence="12 13">
    <name type="scientific">Streptomyces diacarni</name>
    <dbReference type="NCBI Taxonomy" id="2800381"/>
    <lineage>
        <taxon>Bacteria</taxon>
        <taxon>Bacillati</taxon>
        <taxon>Actinomycetota</taxon>
        <taxon>Actinomycetes</taxon>
        <taxon>Kitasatosporales</taxon>
        <taxon>Streptomycetaceae</taxon>
        <taxon>Streptomyces</taxon>
    </lineage>
</organism>
<dbReference type="GO" id="GO:0005524">
    <property type="term" value="F:ATP binding"/>
    <property type="evidence" value="ECO:0007669"/>
    <property type="project" value="UniProtKB-KW"/>
</dbReference>
<feature type="transmembrane region" description="Helical" evidence="10">
    <location>
        <begin position="69"/>
        <end position="88"/>
    </location>
</feature>
<dbReference type="PANTHER" id="PTHR24421:SF10">
    <property type="entry name" value="NITRATE_NITRITE SENSOR PROTEIN NARQ"/>
    <property type="match status" value="1"/>
</dbReference>
<dbReference type="EMBL" id="QOIN01000040">
    <property type="protein sequence ID" value="RCG24269.1"/>
    <property type="molecule type" value="Genomic_DNA"/>
</dbReference>
<keyword evidence="7" id="KW-0067">ATP-binding</keyword>
<evidence type="ECO:0000256" key="10">
    <source>
        <dbReference type="SAM" id="Phobius"/>
    </source>
</evidence>
<dbReference type="GO" id="GO:0000155">
    <property type="term" value="F:phosphorelay sensor kinase activity"/>
    <property type="evidence" value="ECO:0007669"/>
    <property type="project" value="InterPro"/>
</dbReference>
<feature type="domain" description="Signal transduction histidine kinase subgroup 3 dimerisation and phosphoacceptor" evidence="11">
    <location>
        <begin position="219"/>
        <end position="284"/>
    </location>
</feature>
<evidence type="ECO:0000256" key="5">
    <source>
        <dbReference type="ARBA" id="ARBA00022741"/>
    </source>
</evidence>
<feature type="region of interest" description="Disordered" evidence="9">
    <location>
        <begin position="487"/>
        <end position="548"/>
    </location>
</feature>
<keyword evidence="5" id="KW-0547">Nucleotide-binding</keyword>
<keyword evidence="10" id="KW-0812">Transmembrane</keyword>
<comment type="caution">
    <text evidence="12">The sequence shown here is derived from an EMBL/GenBank/DDBJ whole genome shotgun (WGS) entry which is preliminary data.</text>
</comment>
<dbReference type="PANTHER" id="PTHR24421">
    <property type="entry name" value="NITRATE/NITRITE SENSOR PROTEIN NARX-RELATED"/>
    <property type="match status" value="1"/>
</dbReference>
<feature type="transmembrane region" description="Helical" evidence="10">
    <location>
        <begin position="43"/>
        <end position="63"/>
    </location>
</feature>
<evidence type="ECO:0000256" key="9">
    <source>
        <dbReference type="SAM" id="MobiDB-lite"/>
    </source>
</evidence>
<keyword evidence="13" id="KW-1185">Reference proteome</keyword>
<dbReference type="InterPro" id="IPR011712">
    <property type="entry name" value="Sig_transdc_His_kin_sub3_dim/P"/>
</dbReference>
<dbReference type="SUPFAM" id="SSF55874">
    <property type="entry name" value="ATPase domain of HSP90 chaperone/DNA topoisomerase II/histidine kinase"/>
    <property type="match status" value="1"/>
</dbReference>
<keyword evidence="6 12" id="KW-0418">Kinase</keyword>
<evidence type="ECO:0000259" key="11">
    <source>
        <dbReference type="Pfam" id="PF07730"/>
    </source>
</evidence>
<feature type="transmembrane region" description="Helical" evidence="10">
    <location>
        <begin position="147"/>
        <end position="165"/>
    </location>
</feature>
<comment type="catalytic activity">
    <reaction evidence="1">
        <text>ATP + protein L-histidine = ADP + protein N-phospho-L-histidine.</text>
        <dbReference type="EC" id="2.7.13.3"/>
    </reaction>
</comment>
<evidence type="ECO:0000256" key="7">
    <source>
        <dbReference type="ARBA" id="ARBA00022840"/>
    </source>
</evidence>
<evidence type="ECO:0000256" key="6">
    <source>
        <dbReference type="ARBA" id="ARBA00022777"/>
    </source>
</evidence>
<dbReference type="EC" id="2.7.13.3" evidence="2"/>
<evidence type="ECO:0000256" key="3">
    <source>
        <dbReference type="ARBA" id="ARBA00022553"/>
    </source>
</evidence>
<dbReference type="GO" id="GO:0016020">
    <property type="term" value="C:membrane"/>
    <property type="evidence" value="ECO:0007669"/>
    <property type="project" value="InterPro"/>
</dbReference>
<keyword evidence="3" id="KW-0597">Phosphoprotein</keyword>
<keyword evidence="4" id="KW-0808">Transferase</keyword>
<dbReference type="GO" id="GO:0046983">
    <property type="term" value="F:protein dimerization activity"/>
    <property type="evidence" value="ECO:0007669"/>
    <property type="project" value="InterPro"/>
</dbReference>
<evidence type="ECO:0000256" key="4">
    <source>
        <dbReference type="ARBA" id="ARBA00022679"/>
    </source>
</evidence>
<evidence type="ECO:0000256" key="2">
    <source>
        <dbReference type="ARBA" id="ARBA00012438"/>
    </source>
</evidence>
<dbReference type="Gene3D" id="1.20.5.1930">
    <property type="match status" value="1"/>
</dbReference>
<gene>
    <name evidence="12" type="ORF">DTL70_11660</name>
</gene>
<reference evidence="12 13" key="1">
    <citation type="submission" date="2018-06" db="EMBL/GenBank/DDBJ databases">
        <title>Streptomyces reniochalinae sp. nov. and Streptomyces diacarnus sp. nov. from marine sponges.</title>
        <authorList>
            <person name="Li L."/>
        </authorList>
    </citation>
    <scope>NUCLEOTIDE SEQUENCE [LARGE SCALE GENOMIC DNA]</scope>
    <source>
        <strain evidence="12 13">LHW51701</strain>
    </source>
</reference>
<evidence type="ECO:0000313" key="13">
    <source>
        <dbReference type="Proteomes" id="UP000252914"/>
    </source>
</evidence>
<keyword evidence="10" id="KW-0472">Membrane</keyword>
<keyword evidence="10" id="KW-1133">Transmembrane helix</keyword>
<name>A0A367F2U4_9ACTN</name>
<dbReference type="Pfam" id="PF07730">
    <property type="entry name" value="HisKA_3"/>
    <property type="match status" value="1"/>
</dbReference>
<evidence type="ECO:0000313" key="12">
    <source>
        <dbReference type="EMBL" id="RCG24269.1"/>
    </source>
</evidence>
<feature type="compositionally biased region" description="Basic and acidic residues" evidence="9">
    <location>
        <begin position="375"/>
        <end position="385"/>
    </location>
</feature>
<evidence type="ECO:0000256" key="8">
    <source>
        <dbReference type="ARBA" id="ARBA00023012"/>
    </source>
</evidence>
<keyword evidence="8" id="KW-0902">Two-component regulatory system</keyword>
<dbReference type="InterPro" id="IPR036890">
    <property type="entry name" value="HATPase_C_sf"/>
</dbReference>
<dbReference type="Proteomes" id="UP000252914">
    <property type="component" value="Unassembled WGS sequence"/>
</dbReference>